<dbReference type="InterPro" id="IPR050109">
    <property type="entry name" value="HTH-type_TetR-like_transc_reg"/>
</dbReference>
<evidence type="ECO:0000313" key="4">
    <source>
        <dbReference type="EMBL" id="OAB45639.1"/>
    </source>
</evidence>
<dbReference type="Proteomes" id="UP000077355">
    <property type="component" value="Unassembled WGS sequence"/>
</dbReference>
<dbReference type="RefSeq" id="WP_068649842.1">
    <property type="nucleotide sequence ID" value="NZ_CP043611.1"/>
</dbReference>
<proteinExistence type="predicted"/>
<dbReference type="PANTHER" id="PTHR30328:SF54">
    <property type="entry name" value="HTH-TYPE TRANSCRIPTIONAL REPRESSOR SCO4008"/>
    <property type="match status" value="1"/>
</dbReference>
<dbReference type="OrthoDB" id="9789566at2"/>
<feature type="DNA-binding region" description="H-T-H motif" evidence="2">
    <location>
        <begin position="29"/>
        <end position="48"/>
    </location>
</feature>
<feature type="domain" description="HTH tetR-type" evidence="3">
    <location>
        <begin position="6"/>
        <end position="66"/>
    </location>
</feature>
<dbReference type="Gene3D" id="1.10.10.60">
    <property type="entry name" value="Homeodomain-like"/>
    <property type="match status" value="1"/>
</dbReference>
<keyword evidence="5" id="KW-1185">Reference proteome</keyword>
<dbReference type="Pfam" id="PF00440">
    <property type="entry name" value="TetR_N"/>
    <property type="match status" value="1"/>
</dbReference>
<dbReference type="PANTHER" id="PTHR30328">
    <property type="entry name" value="TRANSCRIPTIONAL REPRESSOR"/>
    <property type="match status" value="1"/>
</dbReference>
<name>A0A168NC74_9BACL</name>
<dbReference type="InterPro" id="IPR041474">
    <property type="entry name" value="NicS_C"/>
</dbReference>
<dbReference type="GO" id="GO:0006355">
    <property type="term" value="P:regulation of DNA-templated transcription"/>
    <property type="evidence" value="ECO:0007669"/>
    <property type="project" value="UniProtKB-ARBA"/>
</dbReference>
<dbReference type="Gene3D" id="1.10.357.10">
    <property type="entry name" value="Tetracycline Repressor, domain 2"/>
    <property type="match status" value="1"/>
</dbReference>
<sequence length="197" mass="22521">MEHSELDNKMRILLSAKKLFAKQGYDGTSVRQICEEANANIALVSYHFGGKEKVFEALFLNLFPAKKLLEMNDLLQDPVEGMRTMIHGIIKFTIADKELSDIVQQEIMLESNRMRIVLEFVNPMWSKVKQLLEKGKEEGVFHFTSLPQALLMVINLSLAHKKTCLIEKFFPNDDIIPDILAEQTVEFILRGLGAVER</sequence>
<evidence type="ECO:0000256" key="1">
    <source>
        <dbReference type="ARBA" id="ARBA00023125"/>
    </source>
</evidence>
<evidence type="ECO:0000259" key="3">
    <source>
        <dbReference type="PROSITE" id="PS50977"/>
    </source>
</evidence>
<dbReference type="InterPro" id="IPR009057">
    <property type="entry name" value="Homeodomain-like_sf"/>
</dbReference>
<dbReference type="SUPFAM" id="SSF46689">
    <property type="entry name" value="Homeodomain-like"/>
    <property type="match status" value="1"/>
</dbReference>
<dbReference type="GO" id="GO:0003677">
    <property type="term" value="F:DNA binding"/>
    <property type="evidence" value="ECO:0007669"/>
    <property type="project" value="UniProtKB-UniRule"/>
</dbReference>
<dbReference type="InterPro" id="IPR023772">
    <property type="entry name" value="DNA-bd_HTH_TetR-type_CS"/>
</dbReference>
<dbReference type="Pfam" id="PF17938">
    <property type="entry name" value="TetR_C_29"/>
    <property type="match status" value="1"/>
</dbReference>
<gene>
    <name evidence="4" type="ORF">PBAT_12035</name>
</gene>
<reference evidence="4 5" key="1">
    <citation type="submission" date="2016-03" db="EMBL/GenBank/DDBJ databases">
        <title>Draft genome sequence of Paenibacillus antarcticus CECT 5836.</title>
        <authorList>
            <person name="Shin S.-K."/>
            <person name="Yi H."/>
        </authorList>
    </citation>
    <scope>NUCLEOTIDE SEQUENCE [LARGE SCALE GENOMIC DNA]</scope>
    <source>
        <strain evidence="4 5">CECT 5836</strain>
    </source>
</reference>
<dbReference type="InterPro" id="IPR036271">
    <property type="entry name" value="Tet_transcr_reg_TetR-rel_C_sf"/>
</dbReference>
<dbReference type="PROSITE" id="PS50977">
    <property type="entry name" value="HTH_TETR_2"/>
    <property type="match status" value="1"/>
</dbReference>
<accession>A0A168NC74</accession>
<evidence type="ECO:0000313" key="5">
    <source>
        <dbReference type="Proteomes" id="UP000077355"/>
    </source>
</evidence>
<dbReference type="InterPro" id="IPR001647">
    <property type="entry name" value="HTH_TetR"/>
</dbReference>
<dbReference type="EMBL" id="LVJI01000016">
    <property type="protein sequence ID" value="OAB45639.1"/>
    <property type="molecule type" value="Genomic_DNA"/>
</dbReference>
<keyword evidence="1 2" id="KW-0238">DNA-binding</keyword>
<dbReference type="AlphaFoldDB" id="A0A168NC74"/>
<protein>
    <submittedName>
        <fullName evidence="4">TetR family transcriptional regulator</fullName>
    </submittedName>
</protein>
<dbReference type="PROSITE" id="PS01081">
    <property type="entry name" value="HTH_TETR_1"/>
    <property type="match status" value="1"/>
</dbReference>
<dbReference type="SUPFAM" id="SSF48498">
    <property type="entry name" value="Tetracyclin repressor-like, C-terminal domain"/>
    <property type="match status" value="1"/>
</dbReference>
<dbReference type="PRINTS" id="PR00455">
    <property type="entry name" value="HTHTETR"/>
</dbReference>
<comment type="caution">
    <text evidence="4">The sequence shown here is derived from an EMBL/GenBank/DDBJ whole genome shotgun (WGS) entry which is preliminary data.</text>
</comment>
<organism evidence="4 5">
    <name type="scientific">Paenibacillus antarcticus</name>
    <dbReference type="NCBI Taxonomy" id="253703"/>
    <lineage>
        <taxon>Bacteria</taxon>
        <taxon>Bacillati</taxon>
        <taxon>Bacillota</taxon>
        <taxon>Bacilli</taxon>
        <taxon>Bacillales</taxon>
        <taxon>Paenibacillaceae</taxon>
        <taxon>Paenibacillus</taxon>
    </lineage>
</organism>
<evidence type="ECO:0000256" key="2">
    <source>
        <dbReference type="PROSITE-ProRule" id="PRU00335"/>
    </source>
</evidence>